<dbReference type="Gene3D" id="3.50.50.60">
    <property type="entry name" value="FAD/NAD(P)-binding domain"/>
    <property type="match status" value="1"/>
</dbReference>
<accession>A0A5C7EKW8</accession>
<dbReference type="EMBL" id="VPFL01000004">
    <property type="protein sequence ID" value="TXF12917.1"/>
    <property type="molecule type" value="Genomic_DNA"/>
</dbReference>
<dbReference type="PRINTS" id="PR00420">
    <property type="entry name" value="RNGMNOXGNASE"/>
</dbReference>
<dbReference type="Proteomes" id="UP000321201">
    <property type="component" value="Unassembled WGS sequence"/>
</dbReference>
<dbReference type="SUPFAM" id="SSF51905">
    <property type="entry name" value="FAD/NAD(P)-binding domain"/>
    <property type="match status" value="1"/>
</dbReference>
<evidence type="ECO:0000313" key="2">
    <source>
        <dbReference type="EMBL" id="TXF12917.1"/>
    </source>
</evidence>
<dbReference type="InterPro" id="IPR011777">
    <property type="entry name" value="Geranylgeranyl_Rdtase_fam"/>
</dbReference>
<dbReference type="InterPro" id="IPR002938">
    <property type="entry name" value="FAD-bd"/>
</dbReference>
<dbReference type="OrthoDB" id="9795712at2"/>
<dbReference type="InterPro" id="IPR036188">
    <property type="entry name" value="FAD/NAD-bd_sf"/>
</dbReference>
<comment type="caution">
    <text evidence="2">The sequence shown here is derived from an EMBL/GenBank/DDBJ whole genome shotgun (WGS) entry which is preliminary data.</text>
</comment>
<dbReference type="Pfam" id="PF01494">
    <property type="entry name" value="FAD_binding_3"/>
    <property type="match status" value="1"/>
</dbReference>
<gene>
    <name evidence="2" type="ORF">FR698_04635</name>
</gene>
<protein>
    <submittedName>
        <fullName evidence="2">NAD(P)/FAD-dependent oxidoreductase</fullName>
    </submittedName>
</protein>
<name>A0A5C7EKW8_9PROT</name>
<dbReference type="PANTHER" id="PTHR42685:SF22">
    <property type="entry name" value="CONDITIONED MEDIUM FACTOR RECEPTOR 1"/>
    <property type="match status" value="1"/>
</dbReference>
<dbReference type="NCBIfam" id="TIGR02032">
    <property type="entry name" value="GG-red-SF"/>
    <property type="match status" value="1"/>
</dbReference>
<evidence type="ECO:0000259" key="1">
    <source>
        <dbReference type="Pfam" id="PF01494"/>
    </source>
</evidence>
<feature type="domain" description="FAD-binding" evidence="1">
    <location>
        <begin position="2"/>
        <end position="112"/>
    </location>
</feature>
<dbReference type="AlphaFoldDB" id="A0A5C7EKW8"/>
<dbReference type="InterPro" id="IPR050407">
    <property type="entry name" value="Geranylgeranyl_reductase"/>
</dbReference>
<keyword evidence="3" id="KW-1185">Reference proteome</keyword>
<reference evidence="2 3" key="1">
    <citation type="submission" date="2019-08" db="EMBL/GenBank/DDBJ databases">
        <title>Pelomicrobium methylotrophicum gen. nov., sp. nov. a moderately thermophilic, facultatively anaerobic, lithoautotrophic and methylotrophic bacterium isolated from a terrestrial mud volcano.</title>
        <authorList>
            <person name="Slobodkina G.B."/>
            <person name="Merkel A.Y."/>
            <person name="Slobodkin A.I."/>
        </authorList>
    </citation>
    <scope>NUCLEOTIDE SEQUENCE [LARGE SCALE GENOMIC DNA]</scope>
    <source>
        <strain evidence="2 3">SM250</strain>
    </source>
</reference>
<evidence type="ECO:0000313" key="3">
    <source>
        <dbReference type="Proteomes" id="UP000321201"/>
    </source>
</evidence>
<dbReference type="GO" id="GO:0071949">
    <property type="term" value="F:FAD binding"/>
    <property type="evidence" value="ECO:0007669"/>
    <property type="project" value="InterPro"/>
</dbReference>
<proteinExistence type="predicted"/>
<dbReference type="InParanoid" id="A0A5C7EKW8"/>
<sequence>MEADVLVIGSGPAGSAAALTLARAGLDVVLADQHVFPRDKACGDALIPDALRALEALGLRQRVLARALSIATVRIYAPDRSFVEFDGEAACLPRRVFDDLLRQAAMEAGVRFLPRLRALRPLEGRAGVAGARFRRLSDACSLDVGARVTLLATGAATEPLVRFGLAERRSSSGVAVRAYLHAGSGPSPRRLCLAFERTIPGGYGWLFPGPDGLYNVGVGLFCGIGNAIDHNLRLLWRQFLDTFPPARALADAALRIEPLRGAPLRCGFIGARLGRPGLLAVGEAAGLTYPLSGEGIGKALESGLLAAECVIEALRRGETLSRLVERYTQTARSRFSRRFAGYRAGQRLLAFPTLMNLLARRAREGRFVKRQLEAIFAETAYPESLFSVPGLLRALMT</sequence>
<dbReference type="GO" id="GO:0016628">
    <property type="term" value="F:oxidoreductase activity, acting on the CH-CH group of donors, NAD or NADP as acceptor"/>
    <property type="evidence" value="ECO:0007669"/>
    <property type="project" value="InterPro"/>
</dbReference>
<dbReference type="PANTHER" id="PTHR42685">
    <property type="entry name" value="GERANYLGERANYL DIPHOSPHATE REDUCTASE"/>
    <property type="match status" value="1"/>
</dbReference>
<organism evidence="2 3">
    <name type="scientific">Pelomicrobium methylotrophicum</name>
    <dbReference type="NCBI Taxonomy" id="2602750"/>
    <lineage>
        <taxon>Bacteria</taxon>
        <taxon>Pseudomonadati</taxon>
        <taxon>Pseudomonadota</taxon>
        <taxon>Hydrogenophilia</taxon>
        <taxon>Hydrogenophilia incertae sedis</taxon>
        <taxon>Pelomicrobium</taxon>
    </lineage>
</organism>
<dbReference type="RefSeq" id="WP_147798999.1">
    <property type="nucleotide sequence ID" value="NZ_VPFL01000004.1"/>
</dbReference>